<protein>
    <submittedName>
        <fullName evidence="2">Uncharacterized protein</fullName>
    </submittedName>
</protein>
<dbReference type="AlphaFoldDB" id="A0A814Z6R3"/>
<evidence type="ECO:0000313" key="1">
    <source>
        <dbReference type="EMBL" id="CAF0990997.1"/>
    </source>
</evidence>
<accession>A0A814Z6R3</accession>
<evidence type="ECO:0000313" key="2">
    <source>
        <dbReference type="EMBL" id="CAF1239808.1"/>
    </source>
</evidence>
<name>A0A814Z6R3_9BILA</name>
<dbReference type="OrthoDB" id="10065926at2759"/>
<proteinExistence type="predicted"/>
<evidence type="ECO:0000313" key="3">
    <source>
        <dbReference type="Proteomes" id="UP000663832"/>
    </source>
</evidence>
<reference evidence="2" key="1">
    <citation type="submission" date="2021-02" db="EMBL/GenBank/DDBJ databases">
        <authorList>
            <person name="Nowell W R."/>
        </authorList>
    </citation>
    <scope>NUCLEOTIDE SEQUENCE</scope>
</reference>
<dbReference type="Proteomes" id="UP000663877">
    <property type="component" value="Unassembled WGS sequence"/>
</dbReference>
<dbReference type="EMBL" id="CAJNOM010000076">
    <property type="protein sequence ID" value="CAF0990997.1"/>
    <property type="molecule type" value="Genomic_DNA"/>
</dbReference>
<evidence type="ECO:0000313" key="4">
    <source>
        <dbReference type="Proteomes" id="UP000663877"/>
    </source>
</evidence>
<dbReference type="Proteomes" id="UP000663832">
    <property type="component" value="Unassembled WGS sequence"/>
</dbReference>
<keyword evidence="3" id="KW-1185">Reference proteome</keyword>
<comment type="caution">
    <text evidence="2">The sequence shown here is derived from an EMBL/GenBank/DDBJ whole genome shotgun (WGS) entry which is preliminary data.</text>
</comment>
<gene>
    <name evidence="2" type="ORF">BJG266_LOCUS28987</name>
    <name evidence="1" type="ORF">QVE165_LOCUS14393</name>
</gene>
<organism evidence="2 4">
    <name type="scientific">Adineta steineri</name>
    <dbReference type="NCBI Taxonomy" id="433720"/>
    <lineage>
        <taxon>Eukaryota</taxon>
        <taxon>Metazoa</taxon>
        <taxon>Spiralia</taxon>
        <taxon>Gnathifera</taxon>
        <taxon>Rotifera</taxon>
        <taxon>Eurotatoria</taxon>
        <taxon>Bdelloidea</taxon>
        <taxon>Adinetida</taxon>
        <taxon>Adinetidae</taxon>
        <taxon>Adineta</taxon>
    </lineage>
</organism>
<dbReference type="EMBL" id="CAJNOI010000316">
    <property type="protein sequence ID" value="CAF1239808.1"/>
    <property type="molecule type" value="Genomic_DNA"/>
</dbReference>
<sequence>MKCCDFIDGYQWEDLIRNHLPKLRTFHLSMGNLSIIRPMTEEQIDEFMNSFGSSFWIDEHRWFVQCMSNEHFIRFGTNESILFY</sequence>